<dbReference type="PANTHER" id="PTHR46564">
    <property type="entry name" value="TRANSPOSASE"/>
    <property type="match status" value="1"/>
</dbReference>
<dbReference type="Proteomes" id="UP000283458">
    <property type="component" value="Unassembled WGS sequence"/>
</dbReference>
<sequence length="318" mass="35354">MGQSYSSDLRVRIYGEIEQGGSRRAAARRFDVSASTSIRLAQRMATTGSLEPARQGRSPGGGKLAPHAALLIGWVEAQGDITMPELAAKLKAERGITAHPASLSRFLIASGFTVKKTVLATEAGRADVADDRRTWRNHRQPRMREEPDRLVFLDETATTTKMTRLRGRAKRGQRFKAKAPFGHWGTQTFIAALRCDGLTAPWIIKGAMNKVLFETYVETQLAPTLRPGDVVILDNLSSHKSEKAKAILKEKGAWFLFLPPYSPDLNPIEMAFAKLKAHLRRIGARTIEELWNAVGSICDLYTHEECWNYLKHAGYAPD</sequence>
<dbReference type="OrthoDB" id="565387at2"/>
<dbReference type="RefSeq" id="WP_119834089.1">
    <property type="nucleotide sequence ID" value="NZ_QYUL01000006.1"/>
</dbReference>
<dbReference type="EMBL" id="QYUL01000006">
    <property type="protein sequence ID" value="RJF76735.1"/>
    <property type="molecule type" value="Genomic_DNA"/>
</dbReference>
<evidence type="ECO:0000313" key="2">
    <source>
        <dbReference type="EMBL" id="RJF76735.1"/>
    </source>
</evidence>
<comment type="caution">
    <text evidence="2">The sequence shown here is derived from an EMBL/GenBank/DDBJ whole genome shotgun (WGS) entry which is preliminary data.</text>
</comment>
<name>A0A418VKS0_9PROT</name>
<dbReference type="InterPro" id="IPR038717">
    <property type="entry name" value="Tc1-like_DDE_dom"/>
</dbReference>
<dbReference type="SUPFAM" id="SSF46689">
    <property type="entry name" value="Homeodomain-like"/>
    <property type="match status" value="1"/>
</dbReference>
<dbReference type="InterPro" id="IPR009057">
    <property type="entry name" value="Homeodomain-like_sf"/>
</dbReference>
<dbReference type="NCBIfam" id="NF033545">
    <property type="entry name" value="transpos_IS630"/>
    <property type="match status" value="1"/>
</dbReference>
<organism evidence="2 3">
    <name type="scientific">Azospirillum cavernae</name>
    <dbReference type="NCBI Taxonomy" id="2320860"/>
    <lineage>
        <taxon>Bacteria</taxon>
        <taxon>Pseudomonadati</taxon>
        <taxon>Pseudomonadota</taxon>
        <taxon>Alphaproteobacteria</taxon>
        <taxon>Rhodospirillales</taxon>
        <taxon>Azospirillaceae</taxon>
        <taxon>Azospirillum</taxon>
    </lineage>
</organism>
<dbReference type="AlphaFoldDB" id="A0A418VKS0"/>
<dbReference type="GO" id="GO:0003676">
    <property type="term" value="F:nucleic acid binding"/>
    <property type="evidence" value="ECO:0007669"/>
    <property type="project" value="InterPro"/>
</dbReference>
<protein>
    <submittedName>
        <fullName evidence="2">IS630 family transposase</fullName>
    </submittedName>
</protein>
<proteinExistence type="predicted"/>
<dbReference type="Pfam" id="PF13358">
    <property type="entry name" value="DDE_3"/>
    <property type="match status" value="1"/>
</dbReference>
<accession>A0A418VKS0</accession>
<dbReference type="InterPro" id="IPR047655">
    <property type="entry name" value="Transpos_IS630-like"/>
</dbReference>
<gene>
    <name evidence="2" type="ORF">D3877_27955</name>
</gene>
<dbReference type="Gene3D" id="3.30.420.10">
    <property type="entry name" value="Ribonuclease H-like superfamily/Ribonuclease H"/>
    <property type="match status" value="1"/>
</dbReference>
<dbReference type="InterPro" id="IPR036397">
    <property type="entry name" value="RNaseH_sf"/>
</dbReference>
<evidence type="ECO:0000313" key="3">
    <source>
        <dbReference type="Proteomes" id="UP000283458"/>
    </source>
</evidence>
<feature type="domain" description="Tc1-like transposase DDE" evidence="1">
    <location>
        <begin position="149"/>
        <end position="290"/>
    </location>
</feature>
<reference evidence="2 3" key="1">
    <citation type="submission" date="2018-09" db="EMBL/GenBank/DDBJ databases">
        <authorList>
            <person name="Zhu H."/>
        </authorList>
    </citation>
    <scope>NUCLEOTIDE SEQUENCE [LARGE SCALE GENOMIC DNA]</scope>
    <source>
        <strain evidence="2 3">K2W22B-5</strain>
    </source>
</reference>
<dbReference type="PANTHER" id="PTHR46564:SF1">
    <property type="entry name" value="TRANSPOSASE"/>
    <property type="match status" value="1"/>
</dbReference>
<keyword evidence="3" id="KW-1185">Reference proteome</keyword>
<evidence type="ECO:0000259" key="1">
    <source>
        <dbReference type="Pfam" id="PF13358"/>
    </source>
</evidence>